<dbReference type="OrthoDB" id="3352270at2759"/>
<feature type="region of interest" description="Disordered" evidence="1">
    <location>
        <begin position="1"/>
        <end position="26"/>
    </location>
</feature>
<protein>
    <recommendedName>
        <fullName evidence="2">F-box domain-containing protein</fullName>
    </recommendedName>
</protein>
<evidence type="ECO:0000259" key="2">
    <source>
        <dbReference type="Pfam" id="PF12937"/>
    </source>
</evidence>
<dbReference type="Gene3D" id="1.20.1280.50">
    <property type="match status" value="1"/>
</dbReference>
<keyword evidence="4" id="KW-1185">Reference proteome</keyword>
<feature type="domain" description="F-box" evidence="2">
    <location>
        <begin position="66"/>
        <end position="122"/>
    </location>
</feature>
<dbReference type="Pfam" id="PF12937">
    <property type="entry name" value="F-box-like"/>
    <property type="match status" value="1"/>
</dbReference>
<feature type="compositionally biased region" description="Basic and acidic residues" evidence="1">
    <location>
        <begin position="1"/>
        <end position="17"/>
    </location>
</feature>
<reference evidence="4" key="1">
    <citation type="journal article" date="2014" name="Proc. Natl. Acad. Sci. U.S.A.">
        <title>Extensive sampling of basidiomycete genomes demonstrates inadequacy of the white-rot/brown-rot paradigm for wood decay fungi.</title>
        <authorList>
            <person name="Riley R."/>
            <person name="Salamov A.A."/>
            <person name="Brown D.W."/>
            <person name="Nagy L.G."/>
            <person name="Floudas D."/>
            <person name="Held B.W."/>
            <person name="Levasseur A."/>
            <person name="Lombard V."/>
            <person name="Morin E."/>
            <person name="Otillar R."/>
            <person name="Lindquist E.A."/>
            <person name="Sun H."/>
            <person name="LaButti K.M."/>
            <person name="Schmutz J."/>
            <person name="Jabbour D."/>
            <person name="Luo H."/>
            <person name="Baker S.E."/>
            <person name="Pisabarro A.G."/>
            <person name="Walton J.D."/>
            <person name="Blanchette R.A."/>
            <person name="Henrissat B."/>
            <person name="Martin F."/>
            <person name="Cullen D."/>
            <person name="Hibbett D.S."/>
            <person name="Grigoriev I.V."/>
        </authorList>
    </citation>
    <scope>NUCLEOTIDE SEQUENCE [LARGE SCALE GENOMIC DNA]</scope>
    <source>
        <strain evidence="4">FD-172 SS1</strain>
    </source>
</reference>
<dbReference type="HOGENOM" id="CLU_024199_1_2_1"/>
<dbReference type="Gene3D" id="3.80.10.10">
    <property type="entry name" value="Ribonuclease Inhibitor"/>
    <property type="match status" value="1"/>
</dbReference>
<gene>
    <name evidence="3" type="ORF">BOTBODRAFT_186897</name>
</gene>
<dbReference type="InterPro" id="IPR036047">
    <property type="entry name" value="F-box-like_dom_sf"/>
</dbReference>
<accession>A0A067MWE9</accession>
<proteinExistence type="predicted"/>
<sequence>MTDNGEDRSKGGKDTHKASPILKAESPGDRNISIYRAEGPGIFPSHTMQVFSTTQSFRHSPSQPAIERLPNELLGMIFKLAENDCVGHSHPLGARAPLNVSWVSKSWRQLANNMPALWASIDDTNAHMAPLFLERSGSAGLEIELARSHINSRRYKEFFYPRKLYWEYIDRLDEFFDPLVPYTSRWKSLQLDGPTRDEVMPFLALPAPRLEDLCLDANDGCAEAVETGDAPQSLFGGFTPSLRHLTLVGVAIPLTSSIYLGLISLQLFQVTFQISPLRQLVQNLAACPLLEELSLGRLGFEPHSDDEPVHRPAVVVLPRLRAVSLNGLLSGDTRYLLRLIRSSASLWIHDEDGGDILEFFPLDEDVAKILPNLCSTFKLRVWVYPLGDSCILHGITPDSPAIIHQFRLEGPHNDNGPNIVRRTFAVIGQRFAYPQLRTLWVEGLCESALDPALFARVLGDLPTVTSISLRSASMCFIETLIVTPESQPCPLLRDLELVQCAVKSQSLIALVASRAPRRDGNGQADVPPTIDHPDSSELGKYLRRIRLVGMSDIVPETIQTLESFLVEVLIPEGPLQWPGPDPFDVV</sequence>
<dbReference type="InterPro" id="IPR032675">
    <property type="entry name" value="LRR_dom_sf"/>
</dbReference>
<dbReference type="SUPFAM" id="SSF81383">
    <property type="entry name" value="F-box domain"/>
    <property type="match status" value="1"/>
</dbReference>
<dbReference type="EMBL" id="KL198030">
    <property type="protein sequence ID" value="KDQ15841.1"/>
    <property type="molecule type" value="Genomic_DNA"/>
</dbReference>
<dbReference type="SUPFAM" id="SSF52047">
    <property type="entry name" value="RNI-like"/>
    <property type="match status" value="1"/>
</dbReference>
<dbReference type="AlphaFoldDB" id="A0A067MWE9"/>
<evidence type="ECO:0000313" key="4">
    <source>
        <dbReference type="Proteomes" id="UP000027195"/>
    </source>
</evidence>
<evidence type="ECO:0000256" key="1">
    <source>
        <dbReference type="SAM" id="MobiDB-lite"/>
    </source>
</evidence>
<name>A0A067MWE9_BOTB1</name>
<dbReference type="InterPro" id="IPR001810">
    <property type="entry name" value="F-box_dom"/>
</dbReference>
<organism evidence="3 4">
    <name type="scientific">Botryobasidium botryosum (strain FD-172 SS1)</name>
    <dbReference type="NCBI Taxonomy" id="930990"/>
    <lineage>
        <taxon>Eukaryota</taxon>
        <taxon>Fungi</taxon>
        <taxon>Dikarya</taxon>
        <taxon>Basidiomycota</taxon>
        <taxon>Agaricomycotina</taxon>
        <taxon>Agaricomycetes</taxon>
        <taxon>Cantharellales</taxon>
        <taxon>Botryobasidiaceae</taxon>
        <taxon>Botryobasidium</taxon>
    </lineage>
</organism>
<dbReference type="Proteomes" id="UP000027195">
    <property type="component" value="Unassembled WGS sequence"/>
</dbReference>
<dbReference type="InParanoid" id="A0A067MWE9"/>
<evidence type="ECO:0000313" key="3">
    <source>
        <dbReference type="EMBL" id="KDQ15841.1"/>
    </source>
</evidence>